<evidence type="ECO:0000256" key="2">
    <source>
        <dbReference type="ARBA" id="ARBA00022692"/>
    </source>
</evidence>
<keyword evidence="8" id="KW-1185">Reference proteome</keyword>
<evidence type="ECO:0000256" key="4">
    <source>
        <dbReference type="ARBA" id="ARBA00023136"/>
    </source>
</evidence>
<comment type="subcellular location">
    <subcellularLocation>
        <location evidence="1">Membrane</location>
        <topology evidence="1">Multi-pass membrane protein</topology>
    </subcellularLocation>
</comment>
<evidence type="ECO:0000313" key="7">
    <source>
        <dbReference type="EMBL" id="MFF4771927.1"/>
    </source>
</evidence>
<feature type="transmembrane region" description="Helical" evidence="5">
    <location>
        <begin position="152"/>
        <end position="170"/>
    </location>
</feature>
<dbReference type="Pfam" id="PF07291">
    <property type="entry name" value="MauE"/>
    <property type="match status" value="1"/>
</dbReference>
<comment type="caution">
    <text evidence="7">The sequence shown here is derived from an EMBL/GenBank/DDBJ whole genome shotgun (WGS) entry which is preliminary data.</text>
</comment>
<evidence type="ECO:0000259" key="6">
    <source>
        <dbReference type="Pfam" id="PF07291"/>
    </source>
</evidence>
<name>A0ABW6UXY9_MICFU</name>
<keyword evidence="4 5" id="KW-0472">Membrane</keyword>
<accession>A0ABW6UXY9</accession>
<organism evidence="7 8">
    <name type="scientific">Microtetraspora fusca</name>
    <dbReference type="NCBI Taxonomy" id="1997"/>
    <lineage>
        <taxon>Bacteria</taxon>
        <taxon>Bacillati</taxon>
        <taxon>Actinomycetota</taxon>
        <taxon>Actinomycetes</taxon>
        <taxon>Streptosporangiales</taxon>
        <taxon>Streptosporangiaceae</taxon>
        <taxon>Microtetraspora</taxon>
    </lineage>
</organism>
<evidence type="ECO:0000256" key="1">
    <source>
        <dbReference type="ARBA" id="ARBA00004141"/>
    </source>
</evidence>
<reference evidence="7 8" key="1">
    <citation type="submission" date="2024-10" db="EMBL/GenBank/DDBJ databases">
        <title>The Natural Products Discovery Center: Release of the First 8490 Sequenced Strains for Exploring Actinobacteria Biosynthetic Diversity.</title>
        <authorList>
            <person name="Kalkreuter E."/>
            <person name="Kautsar S.A."/>
            <person name="Yang D."/>
            <person name="Bader C.D."/>
            <person name="Teijaro C.N."/>
            <person name="Fluegel L."/>
            <person name="Davis C.M."/>
            <person name="Simpson J.R."/>
            <person name="Lauterbach L."/>
            <person name="Steele A.D."/>
            <person name="Gui C."/>
            <person name="Meng S."/>
            <person name="Li G."/>
            <person name="Viehrig K."/>
            <person name="Ye F."/>
            <person name="Su P."/>
            <person name="Kiefer A.F."/>
            <person name="Nichols A."/>
            <person name="Cepeda A.J."/>
            <person name="Yan W."/>
            <person name="Fan B."/>
            <person name="Jiang Y."/>
            <person name="Adhikari A."/>
            <person name="Zheng C.-J."/>
            <person name="Schuster L."/>
            <person name="Cowan T.M."/>
            <person name="Smanski M.J."/>
            <person name="Chevrette M.G."/>
            <person name="De Carvalho L.P.S."/>
            <person name="Shen B."/>
        </authorList>
    </citation>
    <scope>NUCLEOTIDE SEQUENCE [LARGE SCALE GENOMIC DNA]</scope>
    <source>
        <strain evidence="7 8">NPDC001281</strain>
    </source>
</reference>
<evidence type="ECO:0000313" key="8">
    <source>
        <dbReference type="Proteomes" id="UP001602119"/>
    </source>
</evidence>
<feature type="domain" description="Methylamine utilisation protein MauE" evidence="6">
    <location>
        <begin position="8"/>
        <end position="135"/>
    </location>
</feature>
<dbReference type="InterPro" id="IPR009908">
    <property type="entry name" value="Methylamine_util_MauE"/>
</dbReference>
<proteinExistence type="predicted"/>
<feature type="transmembrane region" description="Helical" evidence="5">
    <location>
        <begin position="76"/>
        <end position="94"/>
    </location>
</feature>
<keyword evidence="2 5" id="KW-0812">Transmembrane</keyword>
<gene>
    <name evidence="7" type="ORF">ACFY05_03625</name>
</gene>
<dbReference type="Proteomes" id="UP001602119">
    <property type="component" value="Unassembled WGS sequence"/>
</dbReference>
<dbReference type="EMBL" id="JBIAXI010000002">
    <property type="protein sequence ID" value="MFF4771927.1"/>
    <property type="molecule type" value="Genomic_DNA"/>
</dbReference>
<sequence>MLVTAAVAALPILTLLLIMGGVAKLFTAGDDGGGQDTLSRLGPAVLVPERFRKAAMLACAVGEFALVAGQLAADLVVARLLTVAFFAISTYVLWDLRRRRPDVGCGCFGEVSSTPVGLRSVARTAVLTGMAVAVAAADVGVADLVAGVSWTAAAWAAGYLALLLALSPEVEEIMSRLRHRAPCEERPVPPGRALARLKASTAWRTHAAVLESGEPDDSWRELCWRFFVFPGQGGADVVFAVHLSGRRPTVRVAVVGQDGNPIEPLAESIAVSATR</sequence>
<dbReference type="RefSeq" id="WP_387340503.1">
    <property type="nucleotide sequence ID" value="NZ_JBIAXI010000002.1"/>
</dbReference>
<protein>
    <submittedName>
        <fullName evidence="7">MauE/DoxX family redox-associated membrane protein</fullName>
    </submittedName>
</protein>
<evidence type="ECO:0000256" key="5">
    <source>
        <dbReference type="SAM" id="Phobius"/>
    </source>
</evidence>
<keyword evidence="3 5" id="KW-1133">Transmembrane helix</keyword>
<evidence type="ECO:0000256" key="3">
    <source>
        <dbReference type="ARBA" id="ARBA00022989"/>
    </source>
</evidence>